<accession>A0ACB8M7P5</accession>
<dbReference type="EMBL" id="CM039172">
    <property type="protein sequence ID" value="KAH9781689.1"/>
    <property type="molecule type" value="Genomic_DNA"/>
</dbReference>
<evidence type="ECO:0000313" key="2">
    <source>
        <dbReference type="Proteomes" id="UP000829398"/>
    </source>
</evidence>
<protein>
    <submittedName>
        <fullName evidence="1">Fe2OG dioxygenase domain-containing protein</fullName>
    </submittedName>
</protein>
<sequence>MADHSTVNGSEIPVYNLKCIDLANPDVHQSAAVLKQACMESGIFYVINHGLSEELMNEFFGQMKKFFALPMDEKKKLFWNQSLRGYRPPAQAVIDNKTQQKDFGEAYHIGVDVAKDDPNCGKFFYGPNIWPPADILPGWKETMMRYQEETINVGRAIGRIIALALDLNVDFFDQPEILGNKTASYSNMFHYGVPGTDFSKEIVGAPPHCDLNFITLLATDEIWGLQICREKNAQPQLWEAIPPVKGAFIVNVGDMLEMLSNGAFRSILHRVVFGKERYSTGLFLCPSHDYVIECLPTCKSEDNPPKYPTIKTGDYILSRFRQLAADTVKDNKAV</sequence>
<organism evidence="1 2">
    <name type="scientific">Citrus sinensis</name>
    <name type="common">Sweet orange</name>
    <name type="synonym">Citrus aurantium var. sinensis</name>
    <dbReference type="NCBI Taxonomy" id="2711"/>
    <lineage>
        <taxon>Eukaryota</taxon>
        <taxon>Viridiplantae</taxon>
        <taxon>Streptophyta</taxon>
        <taxon>Embryophyta</taxon>
        <taxon>Tracheophyta</taxon>
        <taxon>Spermatophyta</taxon>
        <taxon>Magnoliopsida</taxon>
        <taxon>eudicotyledons</taxon>
        <taxon>Gunneridae</taxon>
        <taxon>Pentapetalae</taxon>
        <taxon>rosids</taxon>
        <taxon>malvids</taxon>
        <taxon>Sapindales</taxon>
        <taxon>Rutaceae</taxon>
        <taxon>Aurantioideae</taxon>
        <taxon>Citrus</taxon>
    </lineage>
</organism>
<name>A0ACB8M7P5_CITSI</name>
<dbReference type="Proteomes" id="UP000829398">
    <property type="component" value="Chromosome 3"/>
</dbReference>
<gene>
    <name evidence="1" type="ORF">KPL71_008569</name>
</gene>
<evidence type="ECO:0000313" key="1">
    <source>
        <dbReference type="EMBL" id="KAH9781689.1"/>
    </source>
</evidence>
<proteinExistence type="predicted"/>
<keyword evidence="1" id="KW-0223">Dioxygenase</keyword>
<reference evidence="2" key="1">
    <citation type="journal article" date="2023" name="Hortic. Res.">
        <title>A chromosome-level phased genome enabling allele-level studies in sweet orange: a case study on citrus Huanglongbing tolerance.</title>
        <authorList>
            <person name="Wu B."/>
            <person name="Yu Q."/>
            <person name="Deng Z."/>
            <person name="Duan Y."/>
            <person name="Luo F."/>
            <person name="Gmitter F. Jr."/>
        </authorList>
    </citation>
    <scope>NUCLEOTIDE SEQUENCE [LARGE SCALE GENOMIC DNA]</scope>
    <source>
        <strain evidence="2">cv. Valencia</strain>
    </source>
</reference>
<comment type="caution">
    <text evidence="1">The sequence shown here is derived from an EMBL/GenBank/DDBJ whole genome shotgun (WGS) entry which is preliminary data.</text>
</comment>
<keyword evidence="2" id="KW-1185">Reference proteome</keyword>
<keyword evidence="1" id="KW-0560">Oxidoreductase</keyword>